<sequence length="132" mass="15495">MLVLQSSQVYSYEEYEEDEQKTEKEYKEILEKTSNHSPRHQIKMGVLVHDVKCDDGLELVLRHSNGLPACVKSINVDELINRGWALDTQETTKILEMELNSKEKIIQEREEVLNERQESLLKQENNTNEHQN</sequence>
<organism evidence="1 2">
    <name type="scientific">Candidatus Nitrosarchaeum limnium BG20</name>
    <dbReference type="NCBI Taxonomy" id="859192"/>
    <lineage>
        <taxon>Archaea</taxon>
        <taxon>Nitrososphaerota</taxon>
        <taxon>Nitrososphaeria</taxon>
        <taxon>Nitrosopumilales</taxon>
        <taxon>Nitrosopumilaceae</taxon>
        <taxon>Nitrosarchaeum</taxon>
    </lineage>
</organism>
<evidence type="ECO:0000313" key="1">
    <source>
        <dbReference type="EMBL" id="EPA06418.1"/>
    </source>
</evidence>
<accession>S2E6P2</accession>
<proteinExistence type="predicted"/>
<dbReference type="Proteomes" id="UP000014065">
    <property type="component" value="Unassembled WGS sequence"/>
</dbReference>
<comment type="caution">
    <text evidence="1">The sequence shown here is derived from an EMBL/GenBank/DDBJ whole genome shotgun (WGS) entry which is preliminary data.</text>
</comment>
<gene>
    <name evidence="1" type="ORF">BG20_I2130</name>
</gene>
<evidence type="ECO:0000313" key="2">
    <source>
        <dbReference type="Proteomes" id="UP000014065"/>
    </source>
</evidence>
<protein>
    <submittedName>
        <fullName evidence="1">Uncharacterized protein</fullName>
    </submittedName>
</protein>
<reference evidence="1 2" key="1">
    <citation type="journal article" date="2012" name="J. Bacteriol.">
        <title>Genome Sequence of "Candidatus Nitrosoarchaeum limnia" BG20, a Low-Salinity Ammonia-Oxidizing Archaeon from the San Francisco Bay Estuary.</title>
        <authorList>
            <person name="Mosier A.C."/>
            <person name="Allen E.E."/>
            <person name="Kim M."/>
            <person name="Ferriera S."/>
            <person name="Francis C.A."/>
        </authorList>
    </citation>
    <scope>NUCLEOTIDE SEQUENCE [LARGE SCALE GENOMIC DNA]</scope>
    <source>
        <strain evidence="1 2">BG20</strain>
    </source>
</reference>
<dbReference type="AlphaFoldDB" id="S2E6P2"/>
<name>S2E6P2_9ARCH</name>
<dbReference type="EMBL" id="AHJG01000052">
    <property type="protein sequence ID" value="EPA06418.1"/>
    <property type="molecule type" value="Genomic_DNA"/>
</dbReference>
<keyword evidence="2" id="KW-1185">Reference proteome</keyword>